<evidence type="ECO:0000313" key="1">
    <source>
        <dbReference type="EMBL" id="CAN0405801.1"/>
    </source>
</evidence>
<protein>
    <submittedName>
        <fullName evidence="1">Uncharacterized protein</fullName>
    </submittedName>
</protein>
<name>A0AC59ZGA3_RANTA</name>
<proteinExistence type="predicted"/>
<accession>A0AC59ZGA3</accession>
<sequence>MPTSLVWELAALAPPSQQQPPVCKAPRLPPPGGKCTVVSWATLSTPAQDLSPRPQLLTLHGGPGCCADTPVAGVSAPPAAALAPSQQQGKGPIAQDPVRASVTGTRNGSGGKAQSL</sequence>
<organism evidence="1 2">
    <name type="scientific">Rangifer tarandus platyrhynchus</name>
    <name type="common">Svalbard reindeer</name>
    <dbReference type="NCBI Taxonomy" id="3082113"/>
    <lineage>
        <taxon>Eukaryota</taxon>
        <taxon>Metazoa</taxon>
        <taxon>Chordata</taxon>
        <taxon>Craniata</taxon>
        <taxon>Vertebrata</taxon>
        <taxon>Euteleostomi</taxon>
        <taxon>Mammalia</taxon>
        <taxon>Eutheria</taxon>
        <taxon>Laurasiatheria</taxon>
        <taxon>Artiodactyla</taxon>
        <taxon>Ruminantia</taxon>
        <taxon>Pecora</taxon>
        <taxon>Cervidae</taxon>
        <taxon>Odocoileinae</taxon>
        <taxon>Rangifer</taxon>
    </lineage>
</organism>
<reference evidence="1" key="2">
    <citation type="submission" date="2025-03" db="EMBL/GenBank/DDBJ databases">
        <authorList>
            <consortium name="ELIXIR-Norway"/>
            <consortium name="Elixir Norway"/>
        </authorList>
    </citation>
    <scope>NUCLEOTIDE SEQUENCE</scope>
</reference>
<evidence type="ECO:0000313" key="2">
    <source>
        <dbReference type="Proteomes" id="UP001162501"/>
    </source>
</evidence>
<reference evidence="1" key="1">
    <citation type="submission" date="2023-05" db="EMBL/GenBank/DDBJ databases">
        <authorList>
            <consortium name="ELIXIR-Norway"/>
        </authorList>
    </citation>
    <scope>NUCLEOTIDE SEQUENCE</scope>
</reference>
<gene>
    <name evidence="1" type="ORF">MRATA1EN22A_LOCUS17867</name>
</gene>
<dbReference type="EMBL" id="OX596112">
    <property type="protein sequence ID" value="CAN0405801.1"/>
    <property type="molecule type" value="Genomic_DNA"/>
</dbReference>
<dbReference type="Proteomes" id="UP001162501">
    <property type="component" value="Chromosome 28"/>
</dbReference>